<evidence type="ECO:0000313" key="7">
    <source>
        <dbReference type="EMBL" id="MCP1674984.1"/>
    </source>
</evidence>
<comment type="similarity">
    <text evidence="1 5">Belongs to the acetyltransferase family. RimI subfamily.</text>
</comment>
<dbReference type="CDD" id="cd04301">
    <property type="entry name" value="NAT_SF"/>
    <property type="match status" value="1"/>
</dbReference>
<dbReference type="EMBL" id="JALJXV010000004">
    <property type="protein sequence ID" value="MCP1674984.1"/>
    <property type="molecule type" value="Genomic_DNA"/>
</dbReference>
<dbReference type="PROSITE" id="PS51186">
    <property type="entry name" value="GNAT"/>
    <property type="match status" value="1"/>
</dbReference>
<comment type="function">
    <text evidence="5">Acetylates the N-terminal alanine of ribosomal protein bS18.</text>
</comment>
<dbReference type="HAMAP" id="MF_02210">
    <property type="entry name" value="RimI"/>
    <property type="match status" value="1"/>
</dbReference>
<evidence type="ECO:0000256" key="1">
    <source>
        <dbReference type="ARBA" id="ARBA00005395"/>
    </source>
</evidence>
<feature type="active site" description="Proton acceptor" evidence="5">
    <location>
        <position position="111"/>
    </location>
</feature>
<dbReference type="AlphaFoldDB" id="A0AAE3G4M1"/>
<proteinExistence type="inferred from homology"/>
<evidence type="ECO:0000313" key="8">
    <source>
        <dbReference type="Proteomes" id="UP001205843"/>
    </source>
</evidence>
<dbReference type="NCBIfam" id="TIGR01575">
    <property type="entry name" value="rimI"/>
    <property type="match status" value="1"/>
</dbReference>
<evidence type="ECO:0000259" key="6">
    <source>
        <dbReference type="PROSITE" id="PS51186"/>
    </source>
</evidence>
<accession>A0AAE3G4M1</accession>
<feature type="binding site" evidence="5">
    <location>
        <position position="116"/>
    </location>
    <ligand>
        <name>acetyl-CoA</name>
        <dbReference type="ChEBI" id="CHEBI:57288"/>
    </ligand>
</feature>
<name>A0AAE3G4M1_9GAMM</name>
<keyword evidence="3 5" id="KW-0808">Transferase</keyword>
<keyword evidence="2 5" id="KW-0963">Cytoplasm</keyword>
<dbReference type="Proteomes" id="UP001205843">
    <property type="component" value="Unassembled WGS sequence"/>
</dbReference>
<organism evidence="7 8">
    <name type="scientific">Natronocella acetinitrilica</name>
    <dbReference type="NCBI Taxonomy" id="414046"/>
    <lineage>
        <taxon>Bacteria</taxon>
        <taxon>Pseudomonadati</taxon>
        <taxon>Pseudomonadota</taxon>
        <taxon>Gammaproteobacteria</taxon>
        <taxon>Chromatiales</taxon>
        <taxon>Ectothiorhodospiraceae</taxon>
        <taxon>Natronocella</taxon>
    </lineage>
</organism>
<keyword evidence="4 5" id="KW-0012">Acyltransferase</keyword>
<evidence type="ECO:0000256" key="4">
    <source>
        <dbReference type="ARBA" id="ARBA00023315"/>
    </source>
</evidence>
<comment type="caution">
    <text evidence="5">Lacks conserved residue(s) required for the propagation of feature annotation.</text>
</comment>
<evidence type="ECO:0000256" key="2">
    <source>
        <dbReference type="ARBA" id="ARBA00022490"/>
    </source>
</evidence>
<dbReference type="InterPro" id="IPR016181">
    <property type="entry name" value="Acyl_CoA_acyltransferase"/>
</dbReference>
<comment type="subcellular location">
    <subcellularLocation>
        <location evidence="5">Cytoplasm</location>
    </subcellularLocation>
</comment>
<comment type="caution">
    <text evidence="7">The sequence shown here is derived from an EMBL/GenBank/DDBJ whole genome shotgun (WGS) entry which is preliminary data.</text>
</comment>
<protein>
    <recommendedName>
        <fullName evidence="5">[Ribosomal protein bS18]-alanine N-acetyltransferase</fullName>
        <ecNumber evidence="5">2.3.1.266</ecNumber>
    </recommendedName>
</protein>
<dbReference type="InterPro" id="IPR000182">
    <property type="entry name" value="GNAT_dom"/>
</dbReference>
<dbReference type="InterPro" id="IPR050680">
    <property type="entry name" value="YpeA/RimI_acetyltransf"/>
</dbReference>
<sequence>MNAVVRSENWEIRRMREADLSDVINVERAGYRFPWTEPVFRDCLRVGYGCWLLEYEGQTAGHLIVSVVAGEAHILNLCVHPGMQRRGLGRELLAHGLYSAARLGADIIFLEVRPSNRSALRLYESAGFGEVGQRPGYYPALGGRREDALILARPLTPMD</sequence>
<gene>
    <name evidence="5" type="primary">rimI</name>
    <name evidence="7" type="ORF">J2T57_002122</name>
</gene>
<dbReference type="EC" id="2.3.1.266" evidence="5"/>
<dbReference type="Pfam" id="PF00583">
    <property type="entry name" value="Acetyltransf_1"/>
    <property type="match status" value="1"/>
</dbReference>
<feature type="binding site" evidence="5">
    <location>
        <begin position="85"/>
        <end position="90"/>
    </location>
    <ligand>
        <name>acetyl-CoA</name>
        <dbReference type="ChEBI" id="CHEBI:57288"/>
    </ligand>
</feature>
<feature type="active site" description="Proton donor" evidence="5">
    <location>
        <position position="123"/>
    </location>
</feature>
<keyword evidence="8" id="KW-1185">Reference proteome</keyword>
<comment type="catalytic activity">
    <reaction evidence="5">
        <text>N-terminal L-alanyl-[ribosomal protein bS18] + acetyl-CoA = N-terminal N(alpha)-acetyl-L-alanyl-[ribosomal protein bS18] + CoA + H(+)</text>
        <dbReference type="Rhea" id="RHEA:43756"/>
        <dbReference type="Rhea" id="RHEA-COMP:10676"/>
        <dbReference type="Rhea" id="RHEA-COMP:10677"/>
        <dbReference type="ChEBI" id="CHEBI:15378"/>
        <dbReference type="ChEBI" id="CHEBI:57287"/>
        <dbReference type="ChEBI" id="CHEBI:57288"/>
        <dbReference type="ChEBI" id="CHEBI:64718"/>
        <dbReference type="ChEBI" id="CHEBI:83683"/>
        <dbReference type="EC" id="2.3.1.266"/>
    </reaction>
</comment>
<dbReference type="GO" id="GO:0005737">
    <property type="term" value="C:cytoplasm"/>
    <property type="evidence" value="ECO:0007669"/>
    <property type="project" value="UniProtKB-SubCell"/>
</dbReference>
<evidence type="ECO:0000256" key="3">
    <source>
        <dbReference type="ARBA" id="ARBA00022679"/>
    </source>
</evidence>
<dbReference type="InterPro" id="IPR006464">
    <property type="entry name" value="AcTrfase_RimI/Ard1"/>
</dbReference>
<evidence type="ECO:0000256" key="5">
    <source>
        <dbReference type="HAMAP-Rule" id="MF_02210"/>
    </source>
</evidence>
<dbReference type="SUPFAM" id="SSF55729">
    <property type="entry name" value="Acyl-CoA N-acyltransferases (Nat)"/>
    <property type="match status" value="1"/>
</dbReference>
<dbReference type="RefSeq" id="WP_253477694.1">
    <property type="nucleotide sequence ID" value="NZ_JALJXV010000004.1"/>
</dbReference>
<feature type="domain" description="N-acetyltransferase" evidence="6">
    <location>
        <begin position="10"/>
        <end position="156"/>
    </location>
</feature>
<dbReference type="GO" id="GO:0008999">
    <property type="term" value="F:protein-N-terminal-alanine acetyltransferase activity"/>
    <property type="evidence" value="ECO:0007669"/>
    <property type="project" value="UniProtKB-UniRule"/>
</dbReference>
<dbReference type="PANTHER" id="PTHR43420">
    <property type="entry name" value="ACETYLTRANSFERASE"/>
    <property type="match status" value="1"/>
</dbReference>
<reference evidence="7" key="1">
    <citation type="submission" date="2022-03" db="EMBL/GenBank/DDBJ databases">
        <title>Genomic Encyclopedia of Type Strains, Phase III (KMG-III): the genomes of soil and plant-associated and newly described type strains.</title>
        <authorList>
            <person name="Whitman W."/>
        </authorList>
    </citation>
    <scope>NUCLEOTIDE SEQUENCE</scope>
    <source>
        <strain evidence="7">ANL 6-2</strain>
    </source>
</reference>
<dbReference type="PANTHER" id="PTHR43420:SF12">
    <property type="entry name" value="N-ACETYLTRANSFERASE DOMAIN-CONTAINING PROTEIN"/>
    <property type="match status" value="1"/>
</dbReference>
<dbReference type="InterPro" id="IPR043690">
    <property type="entry name" value="RimI"/>
</dbReference>
<dbReference type="Gene3D" id="3.40.630.30">
    <property type="match status" value="1"/>
</dbReference>